<proteinExistence type="predicted"/>
<comment type="caution">
    <text evidence="2">The sequence shown here is derived from an EMBL/GenBank/DDBJ whole genome shotgun (WGS) entry which is preliminary data.</text>
</comment>
<keyword evidence="3" id="KW-1185">Reference proteome</keyword>
<dbReference type="RefSeq" id="WP_115900863.1">
    <property type="nucleotide sequence ID" value="NZ_QUNS01000003.1"/>
</dbReference>
<organism evidence="2 3">
    <name type="scientific">Tenacibaculum gallaicum</name>
    <dbReference type="NCBI Taxonomy" id="561505"/>
    <lineage>
        <taxon>Bacteria</taxon>
        <taxon>Pseudomonadati</taxon>
        <taxon>Bacteroidota</taxon>
        <taxon>Flavobacteriia</taxon>
        <taxon>Flavobacteriales</taxon>
        <taxon>Flavobacteriaceae</taxon>
        <taxon>Tenacibaculum</taxon>
    </lineage>
</organism>
<dbReference type="AlphaFoldDB" id="A0A3E0I1A7"/>
<feature type="compositionally biased region" description="Low complexity" evidence="1">
    <location>
        <begin position="1"/>
        <end position="20"/>
    </location>
</feature>
<accession>A0A3E0I1A7</accession>
<dbReference type="Pfam" id="PF14094">
    <property type="entry name" value="DUF4272"/>
    <property type="match status" value="1"/>
</dbReference>
<protein>
    <submittedName>
        <fullName evidence="2">Uncharacterized protein DUF4272</fullName>
    </submittedName>
</protein>
<dbReference type="OrthoDB" id="4399984at2"/>
<evidence type="ECO:0000256" key="1">
    <source>
        <dbReference type="SAM" id="MobiDB-lite"/>
    </source>
</evidence>
<dbReference type="InterPro" id="IPR025368">
    <property type="entry name" value="DUF4272"/>
</dbReference>
<feature type="region of interest" description="Disordered" evidence="1">
    <location>
        <begin position="1"/>
        <end position="26"/>
    </location>
</feature>
<dbReference type="Proteomes" id="UP000256884">
    <property type="component" value="Unassembled WGS sequence"/>
</dbReference>
<gene>
    <name evidence="2" type="ORF">C7448_103253</name>
</gene>
<name>A0A3E0I1A7_9FLAO</name>
<evidence type="ECO:0000313" key="2">
    <source>
        <dbReference type="EMBL" id="REH52518.1"/>
    </source>
</evidence>
<reference evidence="2 3" key="1">
    <citation type="submission" date="2018-08" db="EMBL/GenBank/DDBJ databases">
        <title>Genomic Encyclopedia of Type Strains, Phase IV (KMG-IV): sequencing the most valuable type-strain genomes for metagenomic binning, comparative biology and taxonomic classification.</title>
        <authorList>
            <person name="Goeker M."/>
        </authorList>
    </citation>
    <scope>NUCLEOTIDE SEQUENCE [LARGE SCALE GENOMIC DNA]</scope>
    <source>
        <strain evidence="2 3">DSM 18841</strain>
    </source>
</reference>
<sequence length="242" mass="27598">MGWFNTKKTSKNNTPKPQTTQKDSSIVRSQSITICLDAGFHPASSLPTIRETKLRPADEIAGRLHAIKALVLWLMVSSENLPDEKIINFINQNKLLGYMTPKEKEILDTSRNDIELRNSIGWKFENAWPLAWYFGYDEPEISGQMMTGEQMQEILINHTCSLDTLISDWLPQQHTLEEEKLVEKEDLFYCLHNAVRSAQLGRNTAPDGFDPIGNGGVIHERRHSLTWILSNGTEWEDTDLST</sequence>
<dbReference type="EMBL" id="QUNS01000003">
    <property type="protein sequence ID" value="REH52518.1"/>
    <property type="molecule type" value="Genomic_DNA"/>
</dbReference>
<evidence type="ECO:0000313" key="3">
    <source>
        <dbReference type="Proteomes" id="UP000256884"/>
    </source>
</evidence>